<feature type="transmembrane region" description="Helical" evidence="1">
    <location>
        <begin position="6"/>
        <end position="37"/>
    </location>
</feature>
<keyword evidence="1" id="KW-0812">Transmembrane</keyword>
<dbReference type="OrthoDB" id="9789943at2"/>
<dbReference type="EMBL" id="CP035758">
    <property type="protein sequence ID" value="QBD80981.1"/>
    <property type="molecule type" value="Genomic_DNA"/>
</dbReference>
<protein>
    <submittedName>
        <fullName evidence="3">DUF58 domain-containing protein</fullName>
    </submittedName>
</protein>
<organism evidence="3 4">
    <name type="scientific">Ktedonosporobacter rubrisoli</name>
    <dbReference type="NCBI Taxonomy" id="2509675"/>
    <lineage>
        <taxon>Bacteria</taxon>
        <taxon>Bacillati</taxon>
        <taxon>Chloroflexota</taxon>
        <taxon>Ktedonobacteria</taxon>
        <taxon>Ktedonobacterales</taxon>
        <taxon>Ktedonosporobacteraceae</taxon>
        <taxon>Ktedonosporobacter</taxon>
    </lineage>
</organism>
<gene>
    <name evidence="3" type="ORF">EPA93_35440</name>
</gene>
<proteinExistence type="predicted"/>
<dbReference type="KEGG" id="kbs:EPA93_35440"/>
<feature type="domain" description="DUF58" evidence="2">
    <location>
        <begin position="204"/>
        <end position="288"/>
    </location>
</feature>
<keyword evidence="1" id="KW-1133">Transmembrane helix</keyword>
<evidence type="ECO:0000256" key="1">
    <source>
        <dbReference type="SAM" id="Phobius"/>
    </source>
</evidence>
<evidence type="ECO:0000313" key="3">
    <source>
        <dbReference type="EMBL" id="QBD80981.1"/>
    </source>
</evidence>
<evidence type="ECO:0000259" key="2">
    <source>
        <dbReference type="Pfam" id="PF01882"/>
    </source>
</evidence>
<keyword evidence="4" id="KW-1185">Reference proteome</keyword>
<dbReference type="Proteomes" id="UP000290365">
    <property type="component" value="Chromosome"/>
</dbReference>
<dbReference type="PANTHER" id="PTHR34351">
    <property type="entry name" value="SLR1927 PROTEIN-RELATED"/>
    <property type="match status" value="1"/>
</dbReference>
<evidence type="ECO:0000313" key="4">
    <source>
        <dbReference type="Proteomes" id="UP000290365"/>
    </source>
</evidence>
<dbReference type="Pfam" id="PF01882">
    <property type="entry name" value="DUF58"/>
    <property type="match status" value="1"/>
</dbReference>
<name>A0A4V0YZU9_KTERU</name>
<dbReference type="AlphaFoldDB" id="A0A4V0YZU9"/>
<keyword evidence="1" id="KW-0472">Membrane</keyword>
<reference evidence="3 4" key="1">
    <citation type="submission" date="2019-01" db="EMBL/GenBank/DDBJ databases">
        <title>Ktedonosporobacter rubrisoli SCAWS-G2.</title>
        <authorList>
            <person name="Huang Y."/>
            <person name="Yan B."/>
        </authorList>
    </citation>
    <scope>NUCLEOTIDE SEQUENCE [LARGE SCALE GENOMIC DNA]</scope>
    <source>
        <strain evidence="3 4">SCAWS-G2</strain>
    </source>
</reference>
<dbReference type="PANTHER" id="PTHR34351:SF2">
    <property type="entry name" value="DUF58 DOMAIN-CONTAINING PROTEIN"/>
    <property type="match status" value="1"/>
</dbReference>
<sequence>MNKNWYYFSAAVVLAGIIIHLPLLFVCGALLLLILALTDIWAKYCFHALHYQRQFSEERALFGEEITFSLQIENSKLLPLPWLEVEDLLPLSLSIEGENLRKRILSEQMRLECLFSPGWYERVTRRYSVRCFARGVHAFGPATVRSGDVFGFISREMELPERQYVLVYPLILPLSRFNLPARHPFGDKRAPRRLLEDPSRVIGTRDYIYGDSLRRVHWKATARTMQLQSKVYEATTTYTMEIFLNLDGRIDTHFGIHPELQELAICAAASVTDWAINEGYAVGLYANTILFMPEEVDLPQAMLNGEEEEADLEETVAAQVRRRRVHIPASSSVEQRRRIMEVLARVQPYFNSSIENIMQAERTRLPAGATIVLITSRISDQMLDILTRMRQGGHAVTILFAGDAAAPTQLADTKIYHLGGTDTWSAILQACSKGEEPAGLRF</sequence>
<dbReference type="RefSeq" id="WP_129892043.1">
    <property type="nucleotide sequence ID" value="NZ_CP035758.1"/>
</dbReference>
<dbReference type="InterPro" id="IPR002881">
    <property type="entry name" value="DUF58"/>
</dbReference>
<accession>A0A4V0YZU9</accession>